<reference evidence="1" key="1">
    <citation type="submission" date="2014-09" db="EMBL/GenBank/DDBJ databases">
        <authorList>
            <person name="Magalhaes I.L.F."/>
            <person name="Oliveira U."/>
            <person name="Santos F.R."/>
            <person name="Vidigal T.H.D.A."/>
            <person name="Brescovit A.D."/>
            <person name="Santos A.J."/>
        </authorList>
    </citation>
    <scope>NUCLEOTIDE SEQUENCE</scope>
    <source>
        <tissue evidence="1">Shoot tissue taken approximately 20 cm above the soil surface</tissue>
    </source>
</reference>
<evidence type="ECO:0000313" key="1">
    <source>
        <dbReference type="EMBL" id="JAD51888.1"/>
    </source>
</evidence>
<accession>A0A0A9APS0</accession>
<organism evidence="1">
    <name type="scientific">Arundo donax</name>
    <name type="common">Giant reed</name>
    <name type="synonym">Donax arundinaceus</name>
    <dbReference type="NCBI Taxonomy" id="35708"/>
    <lineage>
        <taxon>Eukaryota</taxon>
        <taxon>Viridiplantae</taxon>
        <taxon>Streptophyta</taxon>
        <taxon>Embryophyta</taxon>
        <taxon>Tracheophyta</taxon>
        <taxon>Spermatophyta</taxon>
        <taxon>Magnoliopsida</taxon>
        <taxon>Liliopsida</taxon>
        <taxon>Poales</taxon>
        <taxon>Poaceae</taxon>
        <taxon>PACMAD clade</taxon>
        <taxon>Arundinoideae</taxon>
        <taxon>Arundineae</taxon>
        <taxon>Arundo</taxon>
    </lineage>
</organism>
<protein>
    <submittedName>
        <fullName evidence="1">Uncharacterized protein</fullName>
    </submittedName>
</protein>
<name>A0A0A9APS0_ARUDO</name>
<dbReference type="AlphaFoldDB" id="A0A0A9APS0"/>
<reference evidence="1" key="2">
    <citation type="journal article" date="2015" name="Data Brief">
        <title>Shoot transcriptome of the giant reed, Arundo donax.</title>
        <authorList>
            <person name="Barrero R.A."/>
            <person name="Guerrero F.D."/>
            <person name="Moolhuijzen P."/>
            <person name="Goolsby J.A."/>
            <person name="Tidwell J."/>
            <person name="Bellgard S.E."/>
            <person name="Bellgard M.I."/>
        </authorList>
    </citation>
    <scope>NUCLEOTIDE SEQUENCE</scope>
    <source>
        <tissue evidence="1">Shoot tissue taken approximately 20 cm above the soil surface</tissue>
    </source>
</reference>
<sequence>MIRSSPSCSRETLESWLEDKLFLKGKIVFRHKEVG</sequence>
<proteinExistence type="predicted"/>
<dbReference type="EMBL" id="GBRH01246007">
    <property type="protein sequence ID" value="JAD51888.1"/>
    <property type="molecule type" value="Transcribed_RNA"/>
</dbReference>